<organism evidence="14 15">
    <name type="scientific">Spirosoma flavum</name>
    <dbReference type="NCBI Taxonomy" id="2048557"/>
    <lineage>
        <taxon>Bacteria</taxon>
        <taxon>Pseudomonadati</taxon>
        <taxon>Bacteroidota</taxon>
        <taxon>Cytophagia</taxon>
        <taxon>Cytophagales</taxon>
        <taxon>Cytophagaceae</taxon>
        <taxon>Spirosoma</taxon>
    </lineage>
</organism>
<evidence type="ECO:0000313" key="15">
    <source>
        <dbReference type="Proteomes" id="UP001597512"/>
    </source>
</evidence>
<dbReference type="PANTHER" id="PTHR43612">
    <property type="entry name" value="TRIFUNCTIONAL ENZYME SUBUNIT ALPHA"/>
    <property type="match status" value="1"/>
</dbReference>
<keyword evidence="9" id="KW-0511">Multifunctional enzyme</keyword>
<evidence type="ECO:0000256" key="9">
    <source>
        <dbReference type="ARBA" id="ARBA00023268"/>
    </source>
</evidence>
<dbReference type="InterPro" id="IPR050136">
    <property type="entry name" value="FA_oxidation_alpha_subunit"/>
</dbReference>
<dbReference type="Gene3D" id="3.40.50.720">
    <property type="entry name" value="NAD(P)-binding Rossmann-like Domain"/>
    <property type="match status" value="1"/>
</dbReference>
<keyword evidence="5" id="KW-0560">Oxidoreductase</keyword>
<evidence type="ECO:0000256" key="8">
    <source>
        <dbReference type="ARBA" id="ARBA00023239"/>
    </source>
</evidence>
<keyword evidence="6" id="KW-0520">NAD</keyword>
<evidence type="ECO:0000259" key="12">
    <source>
        <dbReference type="Pfam" id="PF00725"/>
    </source>
</evidence>
<dbReference type="InterPro" id="IPR006176">
    <property type="entry name" value="3-OHacyl-CoA_DH_NAD-bd"/>
</dbReference>
<keyword evidence="8" id="KW-0456">Lyase</keyword>
<evidence type="ECO:0000256" key="6">
    <source>
        <dbReference type="ARBA" id="ARBA00023027"/>
    </source>
</evidence>
<dbReference type="Pfam" id="PF00725">
    <property type="entry name" value="3HCDH"/>
    <property type="match status" value="1"/>
</dbReference>
<gene>
    <name evidence="14" type="ORF">ACFS25_02365</name>
</gene>
<dbReference type="Pfam" id="PF00378">
    <property type="entry name" value="ECH_1"/>
    <property type="match status" value="1"/>
</dbReference>
<evidence type="ECO:0000256" key="11">
    <source>
        <dbReference type="SAM" id="MobiDB-lite"/>
    </source>
</evidence>
<feature type="compositionally biased region" description="Low complexity" evidence="11">
    <location>
        <begin position="440"/>
        <end position="450"/>
    </location>
</feature>
<dbReference type="InterPro" id="IPR001753">
    <property type="entry name" value="Enoyl-CoA_hydra/iso"/>
</dbReference>
<evidence type="ECO:0000256" key="1">
    <source>
        <dbReference type="ARBA" id="ARBA00005005"/>
    </source>
</evidence>
<feature type="region of interest" description="Disordered" evidence="11">
    <location>
        <begin position="429"/>
        <end position="450"/>
    </location>
</feature>
<evidence type="ECO:0000313" key="14">
    <source>
        <dbReference type="EMBL" id="MFD2932606.1"/>
    </source>
</evidence>
<dbReference type="InterPro" id="IPR006108">
    <property type="entry name" value="3HC_DH_C"/>
</dbReference>
<evidence type="ECO:0000256" key="4">
    <source>
        <dbReference type="ARBA" id="ARBA00022963"/>
    </source>
</evidence>
<dbReference type="PANTHER" id="PTHR43612:SF3">
    <property type="entry name" value="TRIFUNCTIONAL ENZYME SUBUNIT ALPHA, MITOCHONDRIAL"/>
    <property type="match status" value="1"/>
</dbReference>
<dbReference type="SUPFAM" id="SSF48179">
    <property type="entry name" value="6-phosphogluconate dehydrogenase C-terminal domain-like"/>
    <property type="match status" value="2"/>
</dbReference>
<dbReference type="InterPro" id="IPR036291">
    <property type="entry name" value="NAD(P)-bd_dom_sf"/>
</dbReference>
<evidence type="ECO:0000256" key="10">
    <source>
        <dbReference type="ARBA" id="ARBA00049556"/>
    </source>
</evidence>
<feature type="domain" description="3-hydroxyacyl-CoA dehydrogenase NAD binding" evidence="13">
    <location>
        <begin position="449"/>
        <end position="522"/>
    </location>
</feature>
<keyword evidence="7" id="KW-0443">Lipid metabolism</keyword>
<feature type="domain" description="3-hydroxyacyl-CoA dehydrogenase NAD binding" evidence="13">
    <location>
        <begin position="324"/>
        <end position="426"/>
    </location>
</feature>
<sequence>MINYNVDQNIAVISWEMTTAPMNVLNDESIPQFEVALQKAFADESVTGIIITSAKPEFVAGADLKMILRNNDKDPAEMLKVSSELNRVFRSIETSGKPTVAAINGTALGGGYEICLACHHRVALNNPKTLIGLVEVTIGLLPGGGGTQRLPRMIGIQAALPLLVEGKKVGVQEAKNLGMVDDIADTPADMLDKARAWIAANPKPIKPWDEVDRKTGKIVGKDNFNIPGGIVQSAVGAQTFGVGAAMLMNKTKGNYPAPLEIMACLYEGLQVNIDRGLIIEARHFVKVATSKVAKNLIQTMFLGMNEANKGASRPKDQPKTDVKKLGILGAGMMGAGIAYVSAQAGIDVVLKDVSVEAAEKGKDYTRSLLQKGVERGKVDPLKVDGILNLIKPTADVQDLQGCDLIIEAVFENRDLKAQVTKEAEPMLVSNSHPAEDHPVGGHPAGSHPAGGIFASNTSTLPISSLAQATAKPENFIGIHFFSPVDKMMLVEIIMGKQTSDYALAVAIDFTRKIRKTPIVVNDSRGFYTSRCFGTYSAEGMELLKDGVNPILIENGGKDAGMPVGPLAVTDEVALDLVYKIAGQSIKDGVLNEGDTSYQVAKKFVDIGRTGKKAKAGFYDYPVDGTKQLWPGLQDLFPRSEQQPTLDEVKTRLLYRQAIEAVRCFEENVVRTKLDANLGSILGWGFPAYTGGTLSFVDFVGIETFVKTLDRLADQYGERFRPTEKLRERAGQPELIK</sequence>
<comment type="caution">
    <text evidence="14">The sequence shown here is derived from an EMBL/GenBank/DDBJ whole genome shotgun (WGS) entry which is preliminary data.</text>
</comment>
<accession>A0ABW6ABD6</accession>
<dbReference type="Gene3D" id="1.10.1040.50">
    <property type="match status" value="1"/>
</dbReference>
<comment type="catalytic activity">
    <reaction evidence="10">
        <text>a (3S)-3-hydroxyacyl-CoA + NAD(+) = a 3-oxoacyl-CoA + NADH + H(+)</text>
        <dbReference type="Rhea" id="RHEA:22432"/>
        <dbReference type="ChEBI" id="CHEBI:15378"/>
        <dbReference type="ChEBI" id="CHEBI:57318"/>
        <dbReference type="ChEBI" id="CHEBI:57540"/>
        <dbReference type="ChEBI" id="CHEBI:57945"/>
        <dbReference type="ChEBI" id="CHEBI:90726"/>
        <dbReference type="EC" id="1.1.1.35"/>
    </reaction>
</comment>
<keyword evidence="4" id="KW-0442">Lipid degradation</keyword>
<evidence type="ECO:0000259" key="13">
    <source>
        <dbReference type="Pfam" id="PF02737"/>
    </source>
</evidence>
<name>A0ABW6ABD6_9BACT</name>
<reference evidence="15" key="1">
    <citation type="journal article" date="2019" name="Int. J. Syst. Evol. Microbiol.">
        <title>The Global Catalogue of Microorganisms (GCM) 10K type strain sequencing project: providing services to taxonomists for standard genome sequencing and annotation.</title>
        <authorList>
            <consortium name="The Broad Institute Genomics Platform"/>
            <consortium name="The Broad Institute Genome Sequencing Center for Infectious Disease"/>
            <person name="Wu L."/>
            <person name="Ma J."/>
        </authorList>
    </citation>
    <scope>NUCLEOTIDE SEQUENCE [LARGE SCALE GENOMIC DNA]</scope>
    <source>
        <strain evidence="15">KCTC 52490</strain>
    </source>
</reference>
<evidence type="ECO:0000256" key="5">
    <source>
        <dbReference type="ARBA" id="ARBA00023002"/>
    </source>
</evidence>
<protein>
    <submittedName>
        <fullName evidence="14">3-hydroxyacyl-CoA dehydrogenase NAD-binding domain-containing protein</fullName>
    </submittedName>
</protein>
<evidence type="ECO:0000256" key="3">
    <source>
        <dbReference type="ARBA" id="ARBA00022832"/>
    </source>
</evidence>
<dbReference type="SUPFAM" id="SSF52096">
    <property type="entry name" value="ClpP/crotonase"/>
    <property type="match status" value="1"/>
</dbReference>
<dbReference type="Pfam" id="PF02737">
    <property type="entry name" value="3HCDH_N"/>
    <property type="match status" value="2"/>
</dbReference>
<comment type="pathway">
    <text evidence="1">Lipid metabolism; fatty acid beta-oxidation.</text>
</comment>
<comment type="similarity">
    <text evidence="2">In the central section; belongs to the 3-hydroxyacyl-CoA dehydrogenase family.</text>
</comment>
<feature type="domain" description="3-hydroxyacyl-CoA dehydrogenase C-terminal" evidence="12">
    <location>
        <begin position="525"/>
        <end position="620"/>
    </location>
</feature>
<dbReference type="EMBL" id="JBHUOM010000001">
    <property type="protein sequence ID" value="MFD2932606.1"/>
    <property type="molecule type" value="Genomic_DNA"/>
</dbReference>
<dbReference type="Proteomes" id="UP001597512">
    <property type="component" value="Unassembled WGS sequence"/>
</dbReference>
<evidence type="ECO:0000256" key="7">
    <source>
        <dbReference type="ARBA" id="ARBA00023098"/>
    </source>
</evidence>
<dbReference type="InterPro" id="IPR008927">
    <property type="entry name" value="6-PGluconate_DH-like_C_sf"/>
</dbReference>
<dbReference type="RefSeq" id="WP_381496798.1">
    <property type="nucleotide sequence ID" value="NZ_JBHUOM010000001.1"/>
</dbReference>
<dbReference type="SUPFAM" id="SSF51735">
    <property type="entry name" value="NAD(P)-binding Rossmann-fold domains"/>
    <property type="match status" value="1"/>
</dbReference>
<keyword evidence="15" id="KW-1185">Reference proteome</keyword>
<keyword evidence="3" id="KW-0276">Fatty acid metabolism</keyword>
<evidence type="ECO:0000256" key="2">
    <source>
        <dbReference type="ARBA" id="ARBA00007005"/>
    </source>
</evidence>
<dbReference type="InterPro" id="IPR029045">
    <property type="entry name" value="ClpP/crotonase-like_dom_sf"/>
</dbReference>
<dbReference type="Gene3D" id="3.90.226.10">
    <property type="entry name" value="2-enoyl-CoA Hydratase, Chain A, domain 1"/>
    <property type="match status" value="1"/>
</dbReference>
<proteinExistence type="inferred from homology"/>
<dbReference type="CDD" id="cd06558">
    <property type="entry name" value="crotonase-like"/>
    <property type="match status" value="1"/>
</dbReference>